<dbReference type="PROSITE" id="PS50965">
    <property type="entry name" value="NERD"/>
    <property type="match status" value="1"/>
</dbReference>
<dbReference type="EMBL" id="JAUSUB010000030">
    <property type="protein sequence ID" value="MDQ0272898.1"/>
    <property type="molecule type" value="Genomic_DNA"/>
</dbReference>
<gene>
    <name evidence="2" type="ORF">J2S17_004791</name>
</gene>
<reference evidence="2 3" key="1">
    <citation type="submission" date="2023-07" db="EMBL/GenBank/DDBJ databases">
        <title>Genomic Encyclopedia of Type Strains, Phase IV (KMG-IV): sequencing the most valuable type-strain genomes for metagenomic binning, comparative biology and taxonomic classification.</title>
        <authorList>
            <person name="Goeker M."/>
        </authorList>
    </citation>
    <scope>NUCLEOTIDE SEQUENCE [LARGE SCALE GENOMIC DNA]</scope>
    <source>
        <strain evidence="2 3">DSM 23494</strain>
    </source>
</reference>
<proteinExistence type="predicted"/>
<protein>
    <recommendedName>
        <fullName evidence="1">NERD domain-containing protein</fullName>
    </recommendedName>
</protein>
<dbReference type="Proteomes" id="UP001238088">
    <property type="component" value="Unassembled WGS sequence"/>
</dbReference>
<accession>A0ABU0AR66</accession>
<evidence type="ECO:0000313" key="2">
    <source>
        <dbReference type="EMBL" id="MDQ0272898.1"/>
    </source>
</evidence>
<dbReference type="InterPro" id="IPR011528">
    <property type="entry name" value="NERD"/>
</dbReference>
<organism evidence="2 3">
    <name type="scientific">Cytobacillus purgationiresistens</name>
    <dbReference type="NCBI Taxonomy" id="863449"/>
    <lineage>
        <taxon>Bacteria</taxon>
        <taxon>Bacillati</taxon>
        <taxon>Bacillota</taxon>
        <taxon>Bacilli</taxon>
        <taxon>Bacillales</taxon>
        <taxon>Bacillaceae</taxon>
        <taxon>Cytobacillus</taxon>
    </lineage>
</organism>
<comment type="caution">
    <text evidence="2">The sequence shown here is derived from an EMBL/GenBank/DDBJ whole genome shotgun (WGS) entry which is preliminary data.</text>
</comment>
<name>A0ABU0AR66_9BACI</name>
<keyword evidence="3" id="KW-1185">Reference proteome</keyword>
<sequence>MSETKIIELDSELLEGTGSYCLRSKKVSGICK</sequence>
<evidence type="ECO:0000313" key="3">
    <source>
        <dbReference type="Proteomes" id="UP001238088"/>
    </source>
</evidence>
<feature type="domain" description="NERD" evidence="1">
    <location>
        <begin position="1"/>
        <end position="32"/>
    </location>
</feature>
<evidence type="ECO:0000259" key="1">
    <source>
        <dbReference type="PROSITE" id="PS50965"/>
    </source>
</evidence>